<dbReference type="AlphaFoldDB" id="A0A0T5P3J0"/>
<gene>
    <name evidence="2" type="ORF">RIdsm_03675</name>
    <name evidence="1" type="ORF">XM52_22620</name>
</gene>
<dbReference type="KEGG" id="rid:RIdsm_03675"/>
<dbReference type="RefSeq" id="WP_057819855.1">
    <property type="nucleotide sequence ID" value="NZ_CP031598.1"/>
</dbReference>
<evidence type="ECO:0000313" key="1">
    <source>
        <dbReference type="EMBL" id="KRS15638.1"/>
    </source>
</evidence>
<dbReference type="EMBL" id="LAXI01000020">
    <property type="protein sequence ID" value="KRS15638.1"/>
    <property type="molecule type" value="Genomic_DNA"/>
</dbReference>
<evidence type="ECO:0000313" key="4">
    <source>
        <dbReference type="Proteomes" id="UP000325785"/>
    </source>
</evidence>
<dbReference type="OrthoDB" id="7873657at2"/>
<evidence type="ECO:0000313" key="3">
    <source>
        <dbReference type="Proteomes" id="UP000051401"/>
    </source>
</evidence>
<organism evidence="1 3">
    <name type="scientific">Roseovarius indicus</name>
    <dbReference type="NCBI Taxonomy" id="540747"/>
    <lineage>
        <taxon>Bacteria</taxon>
        <taxon>Pseudomonadati</taxon>
        <taxon>Pseudomonadota</taxon>
        <taxon>Alphaproteobacteria</taxon>
        <taxon>Rhodobacterales</taxon>
        <taxon>Roseobacteraceae</taxon>
        <taxon>Roseovarius</taxon>
    </lineage>
</organism>
<dbReference type="Proteomes" id="UP000051401">
    <property type="component" value="Unassembled WGS sequence"/>
</dbReference>
<keyword evidence="3" id="KW-1185">Reference proteome</keyword>
<reference evidence="1 3" key="1">
    <citation type="submission" date="2015-04" db="EMBL/GenBank/DDBJ databases">
        <title>The draft genome sequence of Roseovarius indicus B108T.</title>
        <authorList>
            <person name="Li G."/>
            <person name="Lai Q."/>
            <person name="Shao Z."/>
            <person name="Yan P."/>
        </authorList>
    </citation>
    <scope>NUCLEOTIDE SEQUENCE [LARGE SCALE GENOMIC DNA]</scope>
    <source>
        <strain evidence="1 3">B108</strain>
    </source>
</reference>
<dbReference type="Proteomes" id="UP000325785">
    <property type="component" value="Chromosome"/>
</dbReference>
<accession>A0A0T5P3J0</accession>
<sequence length="80" mass="8718">MSDGQDITLRTMTADELRGFNYALDCMETWARQLEAGAADIPETGPTVPLGVQIVNSARMTRDLTRAMRAGFGPPPPPRI</sequence>
<dbReference type="PATRIC" id="fig|540747.5.peg.2879"/>
<dbReference type="EMBL" id="CP031598">
    <property type="protein sequence ID" value="QEW27854.1"/>
    <property type="molecule type" value="Genomic_DNA"/>
</dbReference>
<evidence type="ECO:0000313" key="2">
    <source>
        <dbReference type="EMBL" id="QEW27854.1"/>
    </source>
</evidence>
<protein>
    <submittedName>
        <fullName evidence="1">Uncharacterized protein</fullName>
    </submittedName>
</protein>
<proteinExistence type="predicted"/>
<dbReference type="STRING" id="540747.SAMN04488031_12212"/>
<name>A0A0T5P3J0_9RHOB</name>
<reference evidence="2 4" key="2">
    <citation type="submission" date="2018-08" db="EMBL/GenBank/DDBJ databases">
        <title>Genetic Globetrotter - A new plasmid hitch-hiking vast phylogenetic and geographic distances.</title>
        <authorList>
            <person name="Vollmers J."/>
            <person name="Petersen J."/>
        </authorList>
    </citation>
    <scope>NUCLEOTIDE SEQUENCE [LARGE SCALE GENOMIC DNA]</scope>
    <source>
        <strain evidence="2 4">DSM 26383</strain>
    </source>
</reference>